<gene>
    <name evidence="1" type="ORF">DI536_10455</name>
</gene>
<name>A0A2W5TG09_9BACT</name>
<evidence type="ECO:0000313" key="2">
    <source>
        <dbReference type="Proteomes" id="UP000249061"/>
    </source>
</evidence>
<proteinExistence type="predicted"/>
<organism evidence="1 2">
    <name type="scientific">Archangium gephyra</name>
    <dbReference type="NCBI Taxonomy" id="48"/>
    <lineage>
        <taxon>Bacteria</taxon>
        <taxon>Pseudomonadati</taxon>
        <taxon>Myxococcota</taxon>
        <taxon>Myxococcia</taxon>
        <taxon>Myxococcales</taxon>
        <taxon>Cystobacterineae</taxon>
        <taxon>Archangiaceae</taxon>
        <taxon>Archangium</taxon>
    </lineage>
</organism>
<dbReference type="Proteomes" id="UP000249061">
    <property type="component" value="Unassembled WGS sequence"/>
</dbReference>
<evidence type="ECO:0000313" key="1">
    <source>
        <dbReference type="EMBL" id="PZR14469.1"/>
    </source>
</evidence>
<dbReference type="PROSITE" id="PS51257">
    <property type="entry name" value="PROKAR_LIPOPROTEIN"/>
    <property type="match status" value="1"/>
</dbReference>
<sequence length="198" mass="20171">MMKRIVTLVAGSLVMVACGPGAKIDGKQGAAEALFAASKPSQARADTSNTPVDLTGSLTWNCPEGGNAKISGASVNVGNGGVSTGVTMTYNNCGLSKGGPGVAIFIGDMNLSQKIDISNSSVNLDQRLKGRVDVRGAYNDFIDADITQKIAVGDLGSGVGGVSMYLVGTITTSDGTFTYDENVNVSGSISARIENNDP</sequence>
<reference evidence="1 2" key="1">
    <citation type="submission" date="2017-08" db="EMBL/GenBank/DDBJ databases">
        <title>Infants hospitalized years apart are colonized by the same room-sourced microbial strains.</title>
        <authorList>
            <person name="Brooks B."/>
            <person name="Olm M.R."/>
            <person name="Firek B.A."/>
            <person name="Baker R."/>
            <person name="Thomas B.C."/>
            <person name="Morowitz M.J."/>
            <person name="Banfield J.F."/>
        </authorList>
    </citation>
    <scope>NUCLEOTIDE SEQUENCE [LARGE SCALE GENOMIC DNA]</scope>
    <source>
        <strain evidence="1">S2_003_000_R2_14</strain>
    </source>
</reference>
<protein>
    <recommendedName>
        <fullName evidence="3">Lipoprotein</fullName>
    </recommendedName>
</protein>
<comment type="caution">
    <text evidence="1">The sequence shown here is derived from an EMBL/GenBank/DDBJ whole genome shotgun (WGS) entry which is preliminary data.</text>
</comment>
<accession>A0A2W5TG09</accession>
<dbReference type="AlphaFoldDB" id="A0A2W5TG09"/>
<evidence type="ECO:0008006" key="3">
    <source>
        <dbReference type="Google" id="ProtNLM"/>
    </source>
</evidence>
<dbReference type="EMBL" id="QFQP01000007">
    <property type="protein sequence ID" value="PZR14469.1"/>
    <property type="molecule type" value="Genomic_DNA"/>
</dbReference>